<accession>A0ABD7V4L6</accession>
<dbReference type="RefSeq" id="WP_131734659.1">
    <property type="nucleotide sequence ID" value="NZ_CAACYD010000007.1"/>
</dbReference>
<dbReference type="Proteomes" id="UP000360750">
    <property type="component" value="Unassembled WGS sequence"/>
</dbReference>
<evidence type="ECO:0000259" key="1">
    <source>
        <dbReference type="Pfam" id="PF12680"/>
    </source>
</evidence>
<feature type="domain" description="SnoaL-like" evidence="1">
    <location>
        <begin position="5"/>
        <end position="99"/>
    </location>
</feature>
<dbReference type="GeneID" id="60750797"/>
<evidence type="ECO:0000313" key="2">
    <source>
        <dbReference type="EMBL" id="VFA89244.1"/>
    </source>
</evidence>
<dbReference type="AlphaFoldDB" id="A0ABD7V4L6"/>
<comment type="caution">
    <text evidence="2">The sequence shown here is derived from an EMBL/GenBank/DDBJ whole genome shotgun (WGS) entry which is preliminary data.</text>
</comment>
<organism evidence="2 3">
    <name type="scientific">Gordonia paraffinivorans</name>
    <dbReference type="NCBI Taxonomy" id="175628"/>
    <lineage>
        <taxon>Bacteria</taxon>
        <taxon>Bacillati</taxon>
        <taxon>Actinomycetota</taxon>
        <taxon>Actinomycetes</taxon>
        <taxon>Mycobacteriales</taxon>
        <taxon>Gordoniaceae</taxon>
        <taxon>Gordonia</taxon>
    </lineage>
</organism>
<dbReference type="Gene3D" id="3.10.450.50">
    <property type="match status" value="1"/>
</dbReference>
<reference evidence="2 3" key="1">
    <citation type="submission" date="2019-02" db="EMBL/GenBank/DDBJ databases">
        <authorList>
            <consortium name="Pathogen Informatics"/>
        </authorList>
    </citation>
    <scope>NUCLEOTIDE SEQUENCE [LARGE SCALE GENOMIC DNA]</scope>
    <source>
        <strain evidence="2 3">3012STDY6756503</strain>
    </source>
</reference>
<dbReference type="SUPFAM" id="SSF54427">
    <property type="entry name" value="NTF2-like"/>
    <property type="match status" value="1"/>
</dbReference>
<dbReference type="InterPro" id="IPR032710">
    <property type="entry name" value="NTF2-like_dom_sf"/>
</dbReference>
<proteinExistence type="predicted"/>
<sequence>MTVIDKYYATIDAGKLDEAVAMLAPDVEFAMILPTGENRGSGRDKMLEYLRNRPPVNRKHVVTRLASDRDLEFAQGSVTEEDVRTTGFFVGAMHIGADGLVDRYQVSFSPDFALLVEGDNR</sequence>
<protein>
    <recommendedName>
        <fullName evidence="1">SnoaL-like domain-containing protein</fullName>
    </recommendedName>
</protein>
<name>A0ABD7V4L6_9ACTN</name>
<dbReference type="EMBL" id="CAACYD010000007">
    <property type="protein sequence ID" value="VFA89244.1"/>
    <property type="molecule type" value="Genomic_DNA"/>
</dbReference>
<gene>
    <name evidence="2" type="ORF">NCTC8139_02806</name>
</gene>
<dbReference type="InterPro" id="IPR037401">
    <property type="entry name" value="SnoaL-like"/>
</dbReference>
<evidence type="ECO:0000313" key="3">
    <source>
        <dbReference type="Proteomes" id="UP000360750"/>
    </source>
</evidence>
<dbReference type="Pfam" id="PF12680">
    <property type="entry name" value="SnoaL_2"/>
    <property type="match status" value="1"/>
</dbReference>